<evidence type="ECO:0000256" key="1">
    <source>
        <dbReference type="SAM" id="MobiDB-lite"/>
    </source>
</evidence>
<sequence>MGPLGPFWTKSDEANHLPSRPGGTQTTSGPTCANFGPQSHQSHKWPKGPQEPRFGKFQPLGFGNNQRPQDQAQQGFPFIQGKDFSSPMYSVPWIQEWCIYGMIYHYALILLSNPMVMVSGPN</sequence>
<evidence type="ECO:0000313" key="3">
    <source>
        <dbReference type="Proteomes" id="UP000765509"/>
    </source>
</evidence>
<name>A0A9Q3HM21_9BASI</name>
<accession>A0A9Q3HM21</accession>
<organism evidence="2 3">
    <name type="scientific">Austropuccinia psidii MF-1</name>
    <dbReference type="NCBI Taxonomy" id="1389203"/>
    <lineage>
        <taxon>Eukaryota</taxon>
        <taxon>Fungi</taxon>
        <taxon>Dikarya</taxon>
        <taxon>Basidiomycota</taxon>
        <taxon>Pucciniomycotina</taxon>
        <taxon>Pucciniomycetes</taxon>
        <taxon>Pucciniales</taxon>
        <taxon>Sphaerophragmiaceae</taxon>
        <taxon>Austropuccinia</taxon>
    </lineage>
</organism>
<evidence type="ECO:0000313" key="2">
    <source>
        <dbReference type="EMBL" id="MBW0510401.1"/>
    </source>
</evidence>
<dbReference type="Proteomes" id="UP000765509">
    <property type="component" value="Unassembled WGS sequence"/>
</dbReference>
<proteinExistence type="predicted"/>
<dbReference type="AlphaFoldDB" id="A0A9Q3HM21"/>
<comment type="caution">
    <text evidence="2">The sequence shown here is derived from an EMBL/GenBank/DDBJ whole genome shotgun (WGS) entry which is preliminary data.</text>
</comment>
<keyword evidence="3" id="KW-1185">Reference proteome</keyword>
<feature type="compositionally biased region" description="Polar residues" evidence="1">
    <location>
        <begin position="22"/>
        <end position="40"/>
    </location>
</feature>
<reference evidence="2" key="1">
    <citation type="submission" date="2021-03" db="EMBL/GenBank/DDBJ databases">
        <title>Draft genome sequence of rust myrtle Austropuccinia psidii MF-1, a brazilian biotype.</title>
        <authorList>
            <person name="Quecine M.C."/>
            <person name="Pachon D.M.R."/>
            <person name="Bonatelli M.L."/>
            <person name="Correr F.H."/>
            <person name="Franceschini L.M."/>
            <person name="Leite T.F."/>
            <person name="Margarido G.R.A."/>
            <person name="Almeida C.A."/>
            <person name="Ferrarezi J.A."/>
            <person name="Labate C.A."/>
        </authorList>
    </citation>
    <scope>NUCLEOTIDE SEQUENCE</scope>
    <source>
        <strain evidence="2">MF-1</strain>
    </source>
</reference>
<feature type="region of interest" description="Disordered" evidence="1">
    <location>
        <begin position="1"/>
        <end position="78"/>
    </location>
</feature>
<feature type="compositionally biased region" description="Polar residues" evidence="1">
    <location>
        <begin position="63"/>
        <end position="74"/>
    </location>
</feature>
<gene>
    <name evidence="2" type="ORF">O181_050116</name>
</gene>
<dbReference type="EMBL" id="AVOT02021527">
    <property type="protein sequence ID" value="MBW0510401.1"/>
    <property type="molecule type" value="Genomic_DNA"/>
</dbReference>
<protein>
    <submittedName>
        <fullName evidence="2">Uncharacterized protein</fullName>
    </submittedName>
</protein>